<proteinExistence type="inferred from homology"/>
<dbReference type="GO" id="GO:0006508">
    <property type="term" value="P:proteolysis"/>
    <property type="evidence" value="ECO:0007669"/>
    <property type="project" value="TreeGrafter"/>
</dbReference>
<gene>
    <name evidence="8" type="ORF">D8674_023836</name>
</gene>
<evidence type="ECO:0000313" key="9">
    <source>
        <dbReference type="Proteomes" id="UP000327157"/>
    </source>
</evidence>
<evidence type="ECO:0000256" key="5">
    <source>
        <dbReference type="ARBA" id="ARBA00023211"/>
    </source>
</evidence>
<dbReference type="AlphaFoldDB" id="A0A5N5HET6"/>
<keyword evidence="6" id="KW-0472">Membrane</keyword>
<dbReference type="SUPFAM" id="SSF55920">
    <property type="entry name" value="Creatinase/aminopeptidase"/>
    <property type="match status" value="1"/>
</dbReference>
<dbReference type="Gene3D" id="3.90.230.10">
    <property type="entry name" value="Creatinase/methionine aminopeptidase superfamily"/>
    <property type="match status" value="1"/>
</dbReference>
<dbReference type="InterPro" id="IPR036005">
    <property type="entry name" value="Creatinase/aminopeptidase-like"/>
</dbReference>
<keyword evidence="6" id="KW-1133">Transmembrane helix</keyword>
<keyword evidence="5" id="KW-0464">Manganese</keyword>
<accession>A0A5N5HET6</accession>
<keyword evidence="8" id="KW-0645">Protease</keyword>
<reference evidence="8 9" key="3">
    <citation type="submission" date="2019-11" db="EMBL/GenBank/DDBJ databases">
        <title>A de novo genome assembly of a pear dwarfing rootstock.</title>
        <authorList>
            <person name="Wang F."/>
            <person name="Wang J."/>
            <person name="Li S."/>
            <person name="Zhang Y."/>
            <person name="Fang M."/>
            <person name="Ma L."/>
            <person name="Zhao Y."/>
            <person name="Jiang S."/>
        </authorList>
    </citation>
    <scope>NUCLEOTIDE SEQUENCE [LARGE SCALE GENOMIC DNA]</scope>
    <source>
        <strain evidence="8">S2</strain>
        <tissue evidence="8">Leaf</tissue>
    </source>
</reference>
<reference evidence="8 9" key="1">
    <citation type="submission" date="2019-09" db="EMBL/GenBank/DDBJ databases">
        <authorList>
            <person name="Ou C."/>
        </authorList>
    </citation>
    <scope>NUCLEOTIDE SEQUENCE [LARGE SCALE GENOMIC DNA]</scope>
    <source>
        <strain evidence="8">S2</strain>
        <tissue evidence="8">Leaf</tissue>
    </source>
</reference>
<dbReference type="PANTHER" id="PTHR43226">
    <property type="entry name" value="XAA-PRO AMINOPEPTIDASE 3"/>
    <property type="match status" value="1"/>
</dbReference>
<keyword evidence="3" id="KW-0479">Metal-binding</keyword>
<evidence type="ECO:0000256" key="4">
    <source>
        <dbReference type="ARBA" id="ARBA00022801"/>
    </source>
</evidence>
<feature type="domain" description="Peptidase M24" evidence="7">
    <location>
        <begin position="182"/>
        <end position="280"/>
    </location>
</feature>
<dbReference type="GO" id="GO:0004177">
    <property type="term" value="F:aminopeptidase activity"/>
    <property type="evidence" value="ECO:0007669"/>
    <property type="project" value="UniProtKB-KW"/>
</dbReference>
<protein>
    <submittedName>
        <fullName evidence="8">Xaa-Pro aminopeptidase 3</fullName>
    </submittedName>
</protein>
<dbReference type="InterPro" id="IPR000994">
    <property type="entry name" value="Pept_M24"/>
</dbReference>
<name>A0A5N5HET6_9ROSA</name>
<feature type="transmembrane region" description="Helical" evidence="6">
    <location>
        <begin position="143"/>
        <end position="163"/>
    </location>
</feature>
<dbReference type="OrthoDB" id="4215474at2759"/>
<evidence type="ECO:0000313" key="8">
    <source>
        <dbReference type="EMBL" id="KAB2621654.1"/>
    </source>
</evidence>
<comment type="cofactor">
    <cofactor evidence="1">
        <name>Mn(2+)</name>
        <dbReference type="ChEBI" id="CHEBI:29035"/>
    </cofactor>
</comment>
<evidence type="ECO:0000256" key="3">
    <source>
        <dbReference type="ARBA" id="ARBA00022723"/>
    </source>
</evidence>
<reference evidence="9" key="2">
    <citation type="submission" date="2019-10" db="EMBL/GenBank/DDBJ databases">
        <title>A de novo genome assembly of a pear dwarfing rootstock.</title>
        <authorList>
            <person name="Wang F."/>
            <person name="Wang J."/>
            <person name="Li S."/>
            <person name="Zhang Y."/>
            <person name="Fang M."/>
            <person name="Ma L."/>
            <person name="Zhao Y."/>
            <person name="Jiang S."/>
        </authorList>
    </citation>
    <scope>NUCLEOTIDE SEQUENCE [LARGE SCALE GENOMIC DNA]</scope>
</reference>
<evidence type="ECO:0000256" key="6">
    <source>
        <dbReference type="SAM" id="Phobius"/>
    </source>
</evidence>
<evidence type="ECO:0000256" key="2">
    <source>
        <dbReference type="ARBA" id="ARBA00008766"/>
    </source>
</evidence>
<dbReference type="Proteomes" id="UP000327157">
    <property type="component" value="Chromosome 4"/>
</dbReference>
<dbReference type="InterPro" id="IPR052433">
    <property type="entry name" value="X-Pro_dipept-like"/>
</dbReference>
<evidence type="ECO:0000256" key="1">
    <source>
        <dbReference type="ARBA" id="ARBA00001936"/>
    </source>
</evidence>
<keyword evidence="6" id="KW-0812">Transmembrane</keyword>
<keyword evidence="4" id="KW-0378">Hydrolase</keyword>
<dbReference type="Pfam" id="PF00557">
    <property type="entry name" value="Peptidase_M24"/>
    <property type="match status" value="1"/>
</dbReference>
<dbReference type="EMBL" id="SMOL01000231">
    <property type="protein sequence ID" value="KAB2621654.1"/>
    <property type="molecule type" value="Genomic_DNA"/>
</dbReference>
<keyword evidence="9" id="KW-1185">Reference proteome</keyword>
<keyword evidence="8" id="KW-0031">Aminopeptidase</keyword>
<comment type="caution">
    <text evidence="8">The sequence shown here is derived from an EMBL/GenBank/DDBJ whole genome shotgun (WGS) entry which is preliminary data.</text>
</comment>
<evidence type="ECO:0000259" key="7">
    <source>
        <dbReference type="Pfam" id="PF00557"/>
    </source>
</evidence>
<dbReference type="GO" id="GO:0046872">
    <property type="term" value="F:metal ion binding"/>
    <property type="evidence" value="ECO:0007669"/>
    <property type="project" value="UniProtKB-KW"/>
</dbReference>
<organism evidence="8 9">
    <name type="scientific">Pyrus ussuriensis x Pyrus communis</name>
    <dbReference type="NCBI Taxonomy" id="2448454"/>
    <lineage>
        <taxon>Eukaryota</taxon>
        <taxon>Viridiplantae</taxon>
        <taxon>Streptophyta</taxon>
        <taxon>Embryophyta</taxon>
        <taxon>Tracheophyta</taxon>
        <taxon>Spermatophyta</taxon>
        <taxon>Magnoliopsida</taxon>
        <taxon>eudicotyledons</taxon>
        <taxon>Gunneridae</taxon>
        <taxon>Pentapetalae</taxon>
        <taxon>rosids</taxon>
        <taxon>fabids</taxon>
        <taxon>Rosales</taxon>
        <taxon>Rosaceae</taxon>
        <taxon>Amygdaloideae</taxon>
        <taxon>Maleae</taxon>
        <taxon>Pyrus</taxon>
    </lineage>
</organism>
<comment type="similarity">
    <text evidence="2">Belongs to the peptidase M24B family.</text>
</comment>
<dbReference type="PANTHER" id="PTHR43226:SF4">
    <property type="entry name" value="XAA-PRO AMINOPEPTIDASE 3"/>
    <property type="match status" value="1"/>
</dbReference>
<dbReference type="GO" id="GO:0005739">
    <property type="term" value="C:mitochondrion"/>
    <property type="evidence" value="ECO:0007669"/>
    <property type="project" value="TreeGrafter"/>
</dbReference>
<sequence length="328" mass="37186">MKYGSEIRLQPPLVLDRICILTQPLQFKSLSGNNPEPLESSSADFFMPFLNTIVRFDVVYNVCMPDVLRDLVHQTCHFPSSINEPTDYWYIVQHWKVFKADTAYPMSRLWGSSQLFRNLQKAAPTYTELDPFQKTSSLENLRLLLGSVVLLFISSANISYSILYHCTILYMNSDLRISFSVTTFNPVVCGGSNASVIHYDRNDQKIKDGALVLEDVGCEIRGYVSDLTRTWPSYGSFSSAQEELYDLILQTNKTSVELCEPGANIREIHNFSVEMLHKGLEEIGILKDSRSSSYHQMNPTSIVVQVTICHDCSTVGYDYSLKPGARDR</sequence>